<keyword evidence="2" id="KW-1185">Reference proteome</keyword>
<dbReference type="KEGG" id="csg:Cylst_3283"/>
<dbReference type="Proteomes" id="UP000010475">
    <property type="component" value="Chromosome"/>
</dbReference>
<accession>K9WYZ6</accession>
<organism evidence="1 2">
    <name type="scientific">Cylindrospermum stagnale PCC 7417</name>
    <dbReference type="NCBI Taxonomy" id="56107"/>
    <lineage>
        <taxon>Bacteria</taxon>
        <taxon>Bacillati</taxon>
        <taxon>Cyanobacteriota</taxon>
        <taxon>Cyanophyceae</taxon>
        <taxon>Nostocales</taxon>
        <taxon>Nostocaceae</taxon>
        <taxon>Cylindrospermum</taxon>
    </lineage>
</organism>
<dbReference type="OrthoDB" id="9806704at2"/>
<dbReference type="EMBL" id="CP003642">
    <property type="protein sequence ID" value="AFZ25438.1"/>
    <property type="molecule type" value="Genomic_DNA"/>
</dbReference>
<name>K9WYZ6_9NOST</name>
<dbReference type="RefSeq" id="WP_015208687.1">
    <property type="nucleotide sequence ID" value="NC_019757.1"/>
</dbReference>
<protein>
    <submittedName>
        <fullName evidence="1">Uncharacterized protein</fullName>
    </submittedName>
</protein>
<dbReference type="STRING" id="56107.Cylst_3283"/>
<reference evidence="1 2" key="1">
    <citation type="submission" date="2012-06" db="EMBL/GenBank/DDBJ databases">
        <title>Finished chromosome of genome of Cylindrospermum stagnale PCC 7417.</title>
        <authorList>
            <consortium name="US DOE Joint Genome Institute"/>
            <person name="Gugger M."/>
            <person name="Coursin T."/>
            <person name="Rippka R."/>
            <person name="Tandeau De Marsac N."/>
            <person name="Huntemann M."/>
            <person name="Wei C.-L."/>
            <person name="Han J."/>
            <person name="Detter J.C."/>
            <person name="Han C."/>
            <person name="Tapia R."/>
            <person name="Chen A."/>
            <person name="Kyrpides N."/>
            <person name="Mavromatis K."/>
            <person name="Markowitz V."/>
            <person name="Szeto E."/>
            <person name="Ivanova N."/>
            <person name="Pagani I."/>
            <person name="Pati A."/>
            <person name="Goodwin L."/>
            <person name="Nordberg H.P."/>
            <person name="Cantor M.N."/>
            <person name="Hua S.X."/>
            <person name="Woyke T."/>
            <person name="Kerfeld C.A."/>
        </authorList>
    </citation>
    <scope>NUCLEOTIDE SEQUENCE [LARGE SCALE GENOMIC DNA]</scope>
    <source>
        <strain evidence="1 2">PCC 7417</strain>
    </source>
</reference>
<proteinExistence type="predicted"/>
<evidence type="ECO:0000313" key="1">
    <source>
        <dbReference type="EMBL" id="AFZ25438.1"/>
    </source>
</evidence>
<dbReference type="AlphaFoldDB" id="K9WYZ6"/>
<gene>
    <name evidence="1" type="ORF">Cylst_3283</name>
</gene>
<evidence type="ECO:0000313" key="2">
    <source>
        <dbReference type="Proteomes" id="UP000010475"/>
    </source>
</evidence>
<sequence length="325" mass="36498">MPSESITLTAVQLDLVNSTESIKVIHSHLGNRGLRLFIEDIEKVVSEAFNESVSSLKIDSKFTRITENNIKEVIDAEMPPTNLSEKPNFNRITEAMADGYRLTFESVEYAYSFVKEFCDLVKKGNEKPGTYKWVFRIGAATDDIDYDTSSINPMVGMGFATVKELETGAYPGWIFVDRATYDTLSEEIKHNFSQKEFTTKHQEVKQAWGCQMISDASLPTAEPITLEEIYALFKKLTQSAQITRVAQLIGMPNDFRPSTYVNLFAAKTAIVDWAAGYENGDHFRLERLNGSSILKIAVRRIASTSMRASGTTSTVFELRVLLHSL</sequence>
<dbReference type="HOGENOM" id="CLU_854487_0_0_3"/>